<dbReference type="InterPro" id="IPR049438">
    <property type="entry name" value="TreT_GT1"/>
</dbReference>
<feature type="region of interest" description="Disordered" evidence="1">
    <location>
        <begin position="1"/>
        <end position="38"/>
    </location>
</feature>
<protein>
    <recommendedName>
        <fullName evidence="2">Trehalose synthase N-terminal domain-containing protein</fullName>
    </recommendedName>
</protein>
<feature type="domain" description="Trehalose synthase N-terminal" evidence="2">
    <location>
        <begin position="86"/>
        <end position="119"/>
    </location>
</feature>
<accession>X1M0H1</accession>
<feature type="compositionally biased region" description="Basic and acidic residues" evidence="1">
    <location>
        <begin position="16"/>
        <end position="26"/>
    </location>
</feature>
<name>X1M0H1_9ZZZZ</name>
<dbReference type="Gene3D" id="3.40.50.2000">
    <property type="entry name" value="Glycogen Phosphorylase B"/>
    <property type="match status" value="1"/>
</dbReference>
<dbReference type="EMBL" id="BARV01020237">
    <property type="protein sequence ID" value="GAI25062.1"/>
    <property type="molecule type" value="Genomic_DNA"/>
</dbReference>
<feature type="compositionally biased region" description="Polar residues" evidence="1">
    <location>
        <begin position="27"/>
        <end position="36"/>
    </location>
</feature>
<gene>
    <name evidence="3" type="ORF">S06H3_33827</name>
</gene>
<sequence length="120" mass="13187">MSAVVNSRDTITQEQSKTKLKEREQSKGSSEGTSPITDGVVYSRQKSICPFSTPPLEAYVPIIGEERTERLQKAAQQLQGLKLLELNATAQGGGVAEMLYSSIPFLDTLGIETEWKVIRT</sequence>
<evidence type="ECO:0000256" key="1">
    <source>
        <dbReference type="SAM" id="MobiDB-lite"/>
    </source>
</evidence>
<evidence type="ECO:0000313" key="3">
    <source>
        <dbReference type="EMBL" id="GAI25062.1"/>
    </source>
</evidence>
<dbReference type="AlphaFoldDB" id="X1M0H1"/>
<dbReference type="Pfam" id="PF21269">
    <property type="entry name" value="TreT_GT1"/>
    <property type="match status" value="1"/>
</dbReference>
<comment type="caution">
    <text evidence="3">The sequence shown here is derived from an EMBL/GenBank/DDBJ whole genome shotgun (WGS) entry which is preliminary data.</text>
</comment>
<organism evidence="3">
    <name type="scientific">marine sediment metagenome</name>
    <dbReference type="NCBI Taxonomy" id="412755"/>
    <lineage>
        <taxon>unclassified sequences</taxon>
        <taxon>metagenomes</taxon>
        <taxon>ecological metagenomes</taxon>
    </lineage>
</organism>
<feature type="compositionally biased region" description="Polar residues" evidence="1">
    <location>
        <begin position="1"/>
        <end position="15"/>
    </location>
</feature>
<reference evidence="3" key="1">
    <citation type="journal article" date="2014" name="Front. Microbiol.">
        <title>High frequency of phylogenetically diverse reductive dehalogenase-homologous genes in deep subseafloor sedimentary metagenomes.</title>
        <authorList>
            <person name="Kawai M."/>
            <person name="Futagami T."/>
            <person name="Toyoda A."/>
            <person name="Takaki Y."/>
            <person name="Nishi S."/>
            <person name="Hori S."/>
            <person name="Arai W."/>
            <person name="Tsubouchi T."/>
            <person name="Morono Y."/>
            <person name="Uchiyama I."/>
            <person name="Ito T."/>
            <person name="Fujiyama A."/>
            <person name="Inagaki F."/>
            <person name="Takami H."/>
        </authorList>
    </citation>
    <scope>NUCLEOTIDE SEQUENCE</scope>
    <source>
        <strain evidence="3">Expedition CK06-06</strain>
    </source>
</reference>
<proteinExistence type="predicted"/>
<evidence type="ECO:0000259" key="2">
    <source>
        <dbReference type="Pfam" id="PF21269"/>
    </source>
</evidence>